<name>C6SVA5_SOYBN</name>
<accession>C6SVA5</accession>
<dbReference type="EMBL" id="BT089098">
    <property type="protein sequence ID" value="ACU13178.1"/>
    <property type="molecule type" value="mRNA"/>
</dbReference>
<dbReference type="AlphaFoldDB" id="C6SVA5"/>
<keyword evidence="1" id="KW-1133">Transmembrane helix</keyword>
<keyword evidence="1" id="KW-0812">Transmembrane</keyword>
<feature type="transmembrane region" description="Helical" evidence="1">
    <location>
        <begin position="34"/>
        <end position="59"/>
    </location>
</feature>
<reference evidence="2" key="1">
    <citation type="submission" date="2009-08" db="EMBL/GenBank/DDBJ databases">
        <authorList>
            <person name="Cheung F."/>
            <person name="Xiao Y."/>
            <person name="Chan A."/>
            <person name="Moskal W."/>
            <person name="Town C.D."/>
        </authorList>
    </citation>
    <scope>NUCLEOTIDE SEQUENCE</scope>
</reference>
<sequence>MFSLNTISIKLISAKIVSQQLLYGWTTNVRLLKVITFCLLFCFSSFLQSGTMMAFVCAFKTKLVISFKCLHVICNLYKFNSWLLPHNRQESTLDLCCICKLLGSRITSLNLVCPSWEHNQFGLVCFQPLHISLQTFQRTVLATMINSNTYGWCKLFGNPCCLEFFKRKSPSTSHFHVVFQSLTMYNGPERSSRRSGEYLHSFLLTSQSSPCLPCWLIEPSLHIVLPVLTEVSVWDNIVMLNHGFGLPEACSRARTVAT</sequence>
<evidence type="ECO:0000256" key="1">
    <source>
        <dbReference type="SAM" id="Phobius"/>
    </source>
</evidence>
<proteinExistence type="evidence at transcript level"/>
<evidence type="ECO:0000313" key="2">
    <source>
        <dbReference type="EMBL" id="ACU13178.1"/>
    </source>
</evidence>
<feature type="non-terminal residue" evidence="2">
    <location>
        <position position="258"/>
    </location>
</feature>
<protein>
    <submittedName>
        <fullName evidence="2">Uncharacterized protein</fullName>
    </submittedName>
</protein>
<organism evidence="2">
    <name type="scientific">Glycine max</name>
    <name type="common">Soybean</name>
    <name type="synonym">Glycine hispida</name>
    <dbReference type="NCBI Taxonomy" id="3847"/>
    <lineage>
        <taxon>Eukaryota</taxon>
        <taxon>Viridiplantae</taxon>
        <taxon>Streptophyta</taxon>
        <taxon>Embryophyta</taxon>
        <taxon>Tracheophyta</taxon>
        <taxon>Spermatophyta</taxon>
        <taxon>Magnoliopsida</taxon>
        <taxon>eudicotyledons</taxon>
        <taxon>Gunneridae</taxon>
        <taxon>Pentapetalae</taxon>
        <taxon>rosids</taxon>
        <taxon>fabids</taxon>
        <taxon>Fabales</taxon>
        <taxon>Fabaceae</taxon>
        <taxon>Papilionoideae</taxon>
        <taxon>50 kb inversion clade</taxon>
        <taxon>NPAAA clade</taxon>
        <taxon>indigoferoid/millettioid clade</taxon>
        <taxon>Phaseoleae</taxon>
        <taxon>Glycine</taxon>
        <taxon>Glycine subgen. Soja</taxon>
    </lineage>
</organism>
<keyword evidence="1" id="KW-0472">Membrane</keyword>